<name>A0A3M7S5S6_BRAPC</name>
<dbReference type="SMART" id="SM00320">
    <property type="entry name" value="WD40"/>
    <property type="match status" value="1"/>
</dbReference>
<dbReference type="InterPro" id="IPR019775">
    <property type="entry name" value="WD40_repeat_CS"/>
</dbReference>
<dbReference type="Proteomes" id="UP000276133">
    <property type="component" value="Unassembled WGS sequence"/>
</dbReference>
<evidence type="ECO:0000256" key="1">
    <source>
        <dbReference type="ARBA" id="ARBA00022574"/>
    </source>
</evidence>
<dbReference type="InterPro" id="IPR001680">
    <property type="entry name" value="WD40_rpt"/>
</dbReference>
<dbReference type="InterPro" id="IPR036322">
    <property type="entry name" value="WD40_repeat_dom_sf"/>
</dbReference>
<gene>
    <name evidence="4" type="ORF">BpHYR1_005300</name>
</gene>
<dbReference type="PROSITE" id="PS50082">
    <property type="entry name" value="WD_REPEATS_2"/>
    <property type="match status" value="1"/>
</dbReference>
<evidence type="ECO:0000313" key="5">
    <source>
        <dbReference type="Proteomes" id="UP000276133"/>
    </source>
</evidence>
<keyword evidence="2" id="KW-0677">Repeat</keyword>
<reference evidence="4 5" key="1">
    <citation type="journal article" date="2018" name="Sci. Rep.">
        <title>Genomic signatures of local adaptation to the degree of environmental predictability in rotifers.</title>
        <authorList>
            <person name="Franch-Gras L."/>
            <person name="Hahn C."/>
            <person name="Garcia-Roger E.M."/>
            <person name="Carmona M.J."/>
            <person name="Serra M."/>
            <person name="Gomez A."/>
        </authorList>
    </citation>
    <scope>NUCLEOTIDE SEQUENCE [LARGE SCALE GENOMIC DNA]</scope>
    <source>
        <strain evidence="4">HYR1</strain>
    </source>
</reference>
<dbReference type="SUPFAM" id="SSF50978">
    <property type="entry name" value="WD40 repeat-like"/>
    <property type="match status" value="1"/>
</dbReference>
<evidence type="ECO:0000256" key="2">
    <source>
        <dbReference type="ARBA" id="ARBA00022737"/>
    </source>
</evidence>
<dbReference type="Gene3D" id="2.130.10.10">
    <property type="entry name" value="YVTN repeat-like/Quinoprotein amine dehydrogenase"/>
    <property type="match status" value="1"/>
</dbReference>
<dbReference type="OrthoDB" id="538223at2759"/>
<sequence length="79" mass="8899">MVKVEEKTCSVRNEIVLVDKAEYDYYLIKQFRMDSNFSLKMTLNNHTSGVVSLVVLQNGDLASGSADKTIKIWNLKNGS</sequence>
<evidence type="ECO:0000256" key="3">
    <source>
        <dbReference type="PROSITE-ProRule" id="PRU00221"/>
    </source>
</evidence>
<dbReference type="Pfam" id="PF00400">
    <property type="entry name" value="WD40"/>
    <property type="match status" value="1"/>
</dbReference>
<keyword evidence="5" id="KW-1185">Reference proteome</keyword>
<evidence type="ECO:0000313" key="4">
    <source>
        <dbReference type="EMBL" id="RNA31156.1"/>
    </source>
</evidence>
<dbReference type="PROSITE" id="PS50294">
    <property type="entry name" value="WD_REPEATS_REGION"/>
    <property type="match status" value="1"/>
</dbReference>
<protein>
    <submittedName>
        <fullName evidence="4">Uncharacterized protein</fullName>
    </submittedName>
</protein>
<feature type="repeat" description="WD" evidence="3">
    <location>
        <begin position="43"/>
        <end position="79"/>
    </location>
</feature>
<organism evidence="4 5">
    <name type="scientific">Brachionus plicatilis</name>
    <name type="common">Marine rotifer</name>
    <name type="synonym">Brachionus muelleri</name>
    <dbReference type="NCBI Taxonomy" id="10195"/>
    <lineage>
        <taxon>Eukaryota</taxon>
        <taxon>Metazoa</taxon>
        <taxon>Spiralia</taxon>
        <taxon>Gnathifera</taxon>
        <taxon>Rotifera</taxon>
        <taxon>Eurotatoria</taxon>
        <taxon>Monogononta</taxon>
        <taxon>Pseudotrocha</taxon>
        <taxon>Ploima</taxon>
        <taxon>Brachionidae</taxon>
        <taxon>Brachionus</taxon>
    </lineage>
</organism>
<feature type="non-terminal residue" evidence="4">
    <location>
        <position position="79"/>
    </location>
</feature>
<comment type="caution">
    <text evidence="4">The sequence shown here is derived from an EMBL/GenBank/DDBJ whole genome shotgun (WGS) entry which is preliminary data.</text>
</comment>
<dbReference type="EMBL" id="REGN01001980">
    <property type="protein sequence ID" value="RNA31156.1"/>
    <property type="molecule type" value="Genomic_DNA"/>
</dbReference>
<dbReference type="InterPro" id="IPR015943">
    <property type="entry name" value="WD40/YVTN_repeat-like_dom_sf"/>
</dbReference>
<proteinExistence type="predicted"/>
<accession>A0A3M7S5S6</accession>
<dbReference type="AlphaFoldDB" id="A0A3M7S5S6"/>
<keyword evidence="1 3" id="KW-0853">WD repeat</keyword>
<dbReference type="PROSITE" id="PS00678">
    <property type="entry name" value="WD_REPEATS_1"/>
    <property type="match status" value="1"/>
</dbReference>